<evidence type="ECO:0000313" key="3">
    <source>
        <dbReference type="Proteomes" id="UP000238479"/>
    </source>
</evidence>
<evidence type="ECO:0000256" key="1">
    <source>
        <dbReference type="SAM" id="Phobius"/>
    </source>
</evidence>
<dbReference type="EMBL" id="PDCK01000044">
    <property type="protein sequence ID" value="PRQ24431.1"/>
    <property type="molecule type" value="Genomic_DNA"/>
</dbReference>
<name>A0A2P6PR96_ROSCH</name>
<reference evidence="2 3" key="1">
    <citation type="journal article" date="2018" name="Nat. Genet.">
        <title>The Rosa genome provides new insights in the design of modern roses.</title>
        <authorList>
            <person name="Bendahmane M."/>
        </authorList>
    </citation>
    <scope>NUCLEOTIDE SEQUENCE [LARGE SCALE GENOMIC DNA]</scope>
    <source>
        <strain evidence="3">cv. Old Blush</strain>
    </source>
</reference>
<sequence>MYYFHSMCYHFHMVLAISSLPVSVLLFSGSCVVLFRQFFFSIGNMDMLVSMLIMTIK</sequence>
<dbReference type="Gramene" id="PRQ24431">
    <property type="protein sequence ID" value="PRQ24431"/>
    <property type="gene ID" value="RchiOBHm_Chr6g0272331"/>
</dbReference>
<keyword evidence="1" id="KW-0812">Transmembrane</keyword>
<feature type="transmembrane region" description="Helical" evidence="1">
    <location>
        <begin position="12"/>
        <end position="35"/>
    </location>
</feature>
<accession>A0A2P6PR96</accession>
<comment type="caution">
    <text evidence="2">The sequence shown here is derived from an EMBL/GenBank/DDBJ whole genome shotgun (WGS) entry which is preliminary data.</text>
</comment>
<keyword evidence="1" id="KW-1133">Transmembrane helix</keyword>
<keyword evidence="3" id="KW-1185">Reference proteome</keyword>
<gene>
    <name evidence="2" type="ORF">RchiOBHm_Chr6g0272331</name>
</gene>
<dbReference type="Proteomes" id="UP000238479">
    <property type="component" value="Chromosome 6"/>
</dbReference>
<organism evidence="2 3">
    <name type="scientific">Rosa chinensis</name>
    <name type="common">China rose</name>
    <dbReference type="NCBI Taxonomy" id="74649"/>
    <lineage>
        <taxon>Eukaryota</taxon>
        <taxon>Viridiplantae</taxon>
        <taxon>Streptophyta</taxon>
        <taxon>Embryophyta</taxon>
        <taxon>Tracheophyta</taxon>
        <taxon>Spermatophyta</taxon>
        <taxon>Magnoliopsida</taxon>
        <taxon>eudicotyledons</taxon>
        <taxon>Gunneridae</taxon>
        <taxon>Pentapetalae</taxon>
        <taxon>rosids</taxon>
        <taxon>fabids</taxon>
        <taxon>Rosales</taxon>
        <taxon>Rosaceae</taxon>
        <taxon>Rosoideae</taxon>
        <taxon>Rosoideae incertae sedis</taxon>
        <taxon>Rosa</taxon>
    </lineage>
</organism>
<protein>
    <submittedName>
        <fullName evidence="2">Uncharacterized protein</fullName>
    </submittedName>
</protein>
<keyword evidence="1" id="KW-0472">Membrane</keyword>
<evidence type="ECO:0000313" key="2">
    <source>
        <dbReference type="EMBL" id="PRQ24431.1"/>
    </source>
</evidence>
<proteinExistence type="predicted"/>
<dbReference type="AlphaFoldDB" id="A0A2P6PR96"/>